<feature type="non-terminal residue" evidence="9">
    <location>
        <position position="465"/>
    </location>
</feature>
<comment type="similarity">
    <text evidence="2">Belongs to the VPS52 family.</text>
</comment>
<feature type="domain" description="Vps52 C-terminal" evidence="8">
    <location>
        <begin position="176"/>
        <end position="460"/>
    </location>
</feature>
<dbReference type="GO" id="GO:0005829">
    <property type="term" value="C:cytosol"/>
    <property type="evidence" value="ECO:0007669"/>
    <property type="project" value="GOC"/>
</dbReference>
<dbReference type="GO" id="GO:0019905">
    <property type="term" value="F:syntaxin binding"/>
    <property type="evidence" value="ECO:0007669"/>
    <property type="project" value="TreeGrafter"/>
</dbReference>
<dbReference type="GO" id="GO:0042147">
    <property type="term" value="P:retrograde transport, endosome to Golgi"/>
    <property type="evidence" value="ECO:0007669"/>
    <property type="project" value="EnsemblFungi"/>
</dbReference>
<dbReference type="GeneID" id="30198254"/>
<dbReference type="GO" id="GO:0016239">
    <property type="term" value="P:positive regulation of macroautophagy"/>
    <property type="evidence" value="ECO:0007669"/>
    <property type="project" value="EnsemblFungi"/>
</dbReference>
<comment type="subcellular location">
    <subcellularLocation>
        <location evidence="1">Golgi apparatus</location>
        <location evidence="1">trans-Golgi network</location>
    </subcellularLocation>
</comment>
<keyword evidence="4" id="KW-0653">Protein transport</keyword>
<evidence type="ECO:0000259" key="7">
    <source>
        <dbReference type="Pfam" id="PF04129"/>
    </source>
</evidence>
<keyword evidence="10" id="KW-1185">Reference proteome</keyword>
<dbReference type="InterPro" id="IPR048361">
    <property type="entry name" value="Vps52_C"/>
</dbReference>
<dbReference type="OrthoDB" id="19482at2759"/>
<dbReference type="InterPro" id="IPR007258">
    <property type="entry name" value="Vps52"/>
</dbReference>
<proteinExistence type="inferred from homology"/>
<name>A0A1E3NVE7_WICAA</name>
<evidence type="ECO:0000256" key="1">
    <source>
        <dbReference type="ARBA" id="ARBA00004601"/>
    </source>
</evidence>
<sequence>ELFNKIITPLGDYLLDFNNKLIELSKELENLKLKSVNLSENLTTRQQLESKYTPIVSDLIIPPDVIKSVYNGDLNQSWCDNLQFLQEKTQIYQQYKEKYPNLKSLDTLTKTLDLLYIKAIERIKNFMVAKIKRLRTIGTPSQVVQNQLIECRDIYPFLKQRAPSLALELRQAYVYTMKWYYHAHFQRYLQSLTKLTLHTIDRESLIGGTQSIFKKNIAVGDYSLGKRGQIIHAQDPTVMPAQIAEYNQLKFHMETAFRSFNLAIIDNGSVEYLFLMEFFQLDAEVNGVFEQIFSTTFQLGISFTKELITNTFDIFGVLILIRLSQGLVFELQRRRIPVIEDYLNLQMITLWPKFQSLIDMNCENMKRSSSKSSAISGMKPTTAHPLTLQFANLLSGFLKLTGVEQQTTQEPLYNSIQRLRNDYESVLTKMSKNLKQNELFLYNNYSFVLGILTECEGALADSETE</sequence>
<dbReference type="PANTHER" id="PTHR14190">
    <property type="entry name" value="SUPPRESSOR OF ACTIN MUTATIONS 2/VACUOLAR PROTEIN SORTING 52"/>
    <property type="match status" value="1"/>
</dbReference>
<gene>
    <name evidence="9" type="ORF">WICANDRAFT_23958</name>
</gene>
<evidence type="ECO:0000259" key="8">
    <source>
        <dbReference type="Pfam" id="PF20655"/>
    </source>
</evidence>
<dbReference type="AlphaFoldDB" id="A0A1E3NVE7"/>
<organism evidence="9 10">
    <name type="scientific">Wickerhamomyces anomalus (strain ATCC 58044 / CBS 1984 / NCYC 433 / NRRL Y-366-8)</name>
    <name type="common">Yeast</name>
    <name type="synonym">Hansenula anomala</name>
    <dbReference type="NCBI Taxonomy" id="683960"/>
    <lineage>
        <taxon>Eukaryota</taxon>
        <taxon>Fungi</taxon>
        <taxon>Dikarya</taxon>
        <taxon>Ascomycota</taxon>
        <taxon>Saccharomycotina</taxon>
        <taxon>Saccharomycetes</taxon>
        <taxon>Phaffomycetales</taxon>
        <taxon>Wickerhamomycetaceae</taxon>
        <taxon>Wickerhamomyces</taxon>
    </lineage>
</organism>
<evidence type="ECO:0000256" key="5">
    <source>
        <dbReference type="ARBA" id="ARBA00023034"/>
    </source>
</evidence>
<dbReference type="InterPro" id="IPR048319">
    <property type="entry name" value="Vps52_CC"/>
</dbReference>
<evidence type="ECO:0000313" key="10">
    <source>
        <dbReference type="Proteomes" id="UP000094112"/>
    </source>
</evidence>
<evidence type="ECO:0000313" key="9">
    <source>
        <dbReference type="EMBL" id="ODQ57083.1"/>
    </source>
</evidence>
<dbReference type="Proteomes" id="UP000094112">
    <property type="component" value="Unassembled WGS sequence"/>
</dbReference>
<feature type="non-terminal residue" evidence="9">
    <location>
        <position position="1"/>
    </location>
</feature>
<evidence type="ECO:0000256" key="2">
    <source>
        <dbReference type="ARBA" id="ARBA00008180"/>
    </source>
</evidence>
<protein>
    <recommendedName>
        <fullName evidence="11">Vacuolar protein sorting-associated protein 52</fullName>
    </recommendedName>
</protein>
<dbReference type="GO" id="GO:0030029">
    <property type="term" value="P:actin filament-based process"/>
    <property type="evidence" value="ECO:0007669"/>
    <property type="project" value="EnsemblFungi"/>
</dbReference>
<dbReference type="GO" id="GO:0000938">
    <property type="term" value="C:GARP complex"/>
    <property type="evidence" value="ECO:0007669"/>
    <property type="project" value="EnsemblFungi"/>
</dbReference>
<accession>A0A1E3NVE7</accession>
<dbReference type="STRING" id="683960.A0A1E3NVE7"/>
<evidence type="ECO:0000256" key="6">
    <source>
        <dbReference type="SAM" id="Coils"/>
    </source>
</evidence>
<dbReference type="Pfam" id="PF04129">
    <property type="entry name" value="Vps52_CC"/>
    <property type="match status" value="1"/>
</dbReference>
<dbReference type="GO" id="GO:0006623">
    <property type="term" value="P:protein targeting to vacuole"/>
    <property type="evidence" value="ECO:0007669"/>
    <property type="project" value="EnsemblFungi"/>
</dbReference>
<evidence type="ECO:0000256" key="3">
    <source>
        <dbReference type="ARBA" id="ARBA00022448"/>
    </source>
</evidence>
<keyword evidence="3" id="KW-0813">Transport</keyword>
<feature type="domain" description="Vps52 coiled-coil" evidence="7">
    <location>
        <begin position="4"/>
        <end position="158"/>
    </location>
</feature>
<dbReference type="EMBL" id="KV454214">
    <property type="protein sequence ID" value="ODQ57083.1"/>
    <property type="molecule type" value="Genomic_DNA"/>
</dbReference>
<dbReference type="PANTHER" id="PTHR14190:SF7">
    <property type="entry name" value="VACUOLAR PROTEIN SORTING-ASSOCIATED PROTEIN 52 HOMOLOG"/>
    <property type="match status" value="1"/>
</dbReference>
<dbReference type="GO" id="GO:0006896">
    <property type="term" value="P:Golgi to vacuole transport"/>
    <property type="evidence" value="ECO:0007669"/>
    <property type="project" value="EnsemblFungi"/>
</dbReference>
<dbReference type="GO" id="GO:0090156">
    <property type="term" value="P:intracellular sphingolipid homeostasis"/>
    <property type="evidence" value="ECO:0007669"/>
    <property type="project" value="EnsemblFungi"/>
</dbReference>
<feature type="coiled-coil region" evidence="6">
    <location>
        <begin position="14"/>
        <end position="41"/>
    </location>
</feature>
<evidence type="ECO:0000256" key="4">
    <source>
        <dbReference type="ARBA" id="ARBA00022927"/>
    </source>
</evidence>
<dbReference type="Pfam" id="PF20655">
    <property type="entry name" value="Vps52_C"/>
    <property type="match status" value="1"/>
</dbReference>
<dbReference type="GO" id="GO:0032456">
    <property type="term" value="P:endocytic recycling"/>
    <property type="evidence" value="ECO:0007669"/>
    <property type="project" value="TreeGrafter"/>
</dbReference>
<keyword evidence="6" id="KW-0175">Coiled coil</keyword>
<keyword evidence="5" id="KW-0333">Golgi apparatus</keyword>
<evidence type="ECO:0008006" key="11">
    <source>
        <dbReference type="Google" id="ProtNLM"/>
    </source>
</evidence>
<reference evidence="9 10" key="1">
    <citation type="journal article" date="2016" name="Proc. Natl. Acad. Sci. U.S.A.">
        <title>Comparative genomics of biotechnologically important yeasts.</title>
        <authorList>
            <person name="Riley R."/>
            <person name="Haridas S."/>
            <person name="Wolfe K.H."/>
            <person name="Lopes M.R."/>
            <person name="Hittinger C.T."/>
            <person name="Goeker M."/>
            <person name="Salamov A.A."/>
            <person name="Wisecaver J.H."/>
            <person name="Long T.M."/>
            <person name="Calvey C.H."/>
            <person name="Aerts A.L."/>
            <person name="Barry K.W."/>
            <person name="Choi C."/>
            <person name="Clum A."/>
            <person name="Coughlan A.Y."/>
            <person name="Deshpande S."/>
            <person name="Douglass A.P."/>
            <person name="Hanson S.J."/>
            <person name="Klenk H.-P."/>
            <person name="LaButti K.M."/>
            <person name="Lapidus A."/>
            <person name="Lindquist E.A."/>
            <person name="Lipzen A.M."/>
            <person name="Meier-Kolthoff J.P."/>
            <person name="Ohm R.A."/>
            <person name="Otillar R.P."/>
            <person name="Pangilinan J.L."/>
            <person name="Peng Y."/>
            <person name="Rokas A."/>
            <person name="Rosa C.A."/>
            <person name="Scheuner C."/>
            <person name="Sibirny A.A."/>
            <person name="Slot J.C."/>
            <person name="Stielow J.B."/>
            <person name="Sun H."/>
            <person name="Kurtzman C.P."/>
            <person name="Blackwell M."/>
            <person name="Grigoriev I.V."/>
            <person name="Jeffries T.W."/>
        </authorList>
    </citation>
    <scope>NUCLEOTIDE SEQUENCE [LARGE SCALE GENOMIC DNA]</scope>
    <source>
        <strain evidence="10">ATCC 58044 / CBS 1984 / NCYC 433 / NRRL Y-366-8</strain>
    </source>
</reference>
<dbReference type="RefSeq" id="XP_019036290.1">
    <property type="nucleotide sequence ID" value="XM_019181008.1"/>
</dbReference>